<evidence type="ECO:0000313" key="1">
    <source>
        <dbReference type="EMBL" id="AYQ54252.1"/>
    </source>
</evidence>
<gene>
    <name evidence="1" type="ORF">BKD89_00245</name>
</gene>
<organism evidence="1 2">
    <name type="scientific">Methanomethylophilus alvi</name>
    <dbReference type="NCBI Taxonomy" id="1291540"/>
    <lineage>
        <taxon>Archaea</taxon>
        <taxon>Methanobacteriati</taxon>
        <taxon>Thermoplasmatota</taxon>
        <taxon>Thermoplasmata</taxon>
        <taxon>Methanomassiliicoccales</taxon>
        <taxon>Methanomethylophilaceae</taxon>
        <taxon>Methanomethylophilus</taxon>
    </lineage>
</organism>
<protein>
    <submittedName>
        <fullName evidence="1">Uncharacterized protein</fullName>
    </submittedName>
</protein>
<dbReference type="AlphaFoldDB" id="A0A3G3IFD1"/>
<reference evidence="1 2" key="1">
    <citation type="submission" date="2016-10" db="EMBL/GenBank/DDBJ databases">
        <title>Complete genome of the TMA-utilizing, human hosted archaeon Methanomethylophilus alvus Gen. nov, sp. nov., strain Mx-05, derived from a pure culture.</title>
        <authorList>
            <person name="Brugere J.-F."/>
            <person name="Ben Hania W."/>
            <person name="Chaudhary P.P."/>
            <person name="Gaci N."/>
            <person name="Borrel G."/>
            <person name="Cao Van Tuat L."/>
            <person name="Fardeau M.-L."/>
            <person name="Harris H.M.B."/>
            <person name="O'Toole P.W."/>
            <person name="Ollivier B."/>
        </authorList>
    </citation>
    <scope>NUCLEOTIDE SEQUENCE [LARGE SCALE GENOMIC DNA]</scope>
    <source>
        <strain evidence="1 2">Mx-05</strain>
    </source>
</reference>
<proteinExistence type="predicted"/>
<dbReference type="OMA" id="WADNMAY"/>
<sequence>MIWADNMAYWYQGEEFTELDTLMEAVRLDVDGYFGDSDLDSVIAQRGGRVEADGTEYRTAVSLKRGNPSAYRAMRDEIVAGIVDRLRNSVELGELPAEVPYTSGTIESDM</sequence>
<accession>A0A3G3IFD1</accession>
<name>A0A3G3IFD1_9ARCH</name>
<dbReference type="EMBL" id="CP017686">
    <property type="protein sequence ID" value="AYQ54252.1"/>
    <property type="molecule type" value="Genomic_DNA"/>
</dbReference>
<dbReference type="RefSeq" id="WP_015503961.1">
    <property type="nucleotide sequence ID" value="NZ_CAYASN010000027.1"/>
</dbReference>
<dbReference type="GeneID" id="41320852"/>
<dbReference type="Proteomes" id="UP000273278">
    <property type="component" value="Chromosome"/>
</dbReference>
<evidence type="ECO:0000313" key="2">
    <source>
        <dbReference type="Proteomes" id="UP000273278"/>
    </source>
</evidence>